<dbReference type="EMBL" id="JAULSY010000020">
    <property type="protein sequence ID" value="KAK0671541.1"/>
    <property type="molecule type" value="Genomic_DNA"/>
</dbReference>
<reference evidence="2" key="1">
    <citation type="submission" date="2023-06" db="EMBL/GenBank/DDBJ databases">
        <title>Genome-scale phylogeny and comparative genomics of the fungal order Sordariales.</title>
        <authorList>
            <consortium name="Lawrence Berkeley National Laboratory"/>
            <person name="Hensen N."/>
            <person name="Bonometti L."/>
            <person name="Westerberg I."/>
            <person name="Brannstrom I.O."/>
            <person name="Guillou S."/>
            <person name="Cros-Aarteil S."/>
            <person name="Calhoun S."/>
            <person name="Haridas S."/>
            <person name="Kuo A."/>
            <person name="Mondo S."/>
            <person name="Pangilinan J."/>
            <person name="Riley R."/>
            <person name="Labutti K."/>
            <person name="Andreopoulos B."/>
            <person name="Lipzen A."/>
            <person name="Chen C."/>
            <person name="Yanf M."/>
            <person name="Daum C."/>
            <person name="Ng V."/>
            <person name="Clum A."/>
            <person name="Steindorff A."/>
            <person name="Ohm R."/>
            <person name="Martin F."/>
            <person name="Silar P."/>
            <person name="Natvig D."/>
            <person name="Lalanne C."/>
            <person name="Gautier V."/>
            <person name="Ament-Velasquez S.L."/>
            <person name="Kruys A."/>
            <person name="Hutchinson M.I."/>
            <person name="Powell A.J."/>
            <person name="Barry K."/>
            <person name="Miller A.N."/>
            <person name="Grigoriev I.V."/>
            <person name="Debuchy R."/>
            <person name="Gladieux P."/>
            <person name="Thoren M.H."/>
            <person name="Johannesson H."/>
        </authorList>
    </citation>
    <scope>NUCLEOTIDE SEQUENCE</scope>
    <source>
        <strain evidence="2">CBS 307.81</strain>
    </source>
</reference>
<evidence type="ECO:0000256" key="1">
    <source>
        <dbReference type="SAM" id="SignalP"/>
    </source>
</evidence>
<keyword evidence="1" id="KW-0732">Signal</keyword>
<keyword evidence="3" id="KW-1185">Reference proteome</keyword>
<protein>
    <submittedName>
        <fullName evidence="2">Uncharacterized protein</fullName>
    </submittedName>
</protein>
<dbReference type="Proteomes" id="UP001174997">
    <property type="component" value="Unassembled WGS sequence"/>
</dbReference>
<proteinExistence type="predicted"/>
<feature type="signal peptide" evidence="1">
    <location>
        <begin position="1"/>
        <end position="19"/>
    </location>
</feature>
<evidence type="ECO:0000313" key="2">
    <source>
        <dbReference type="EMBL" id="KAK0671541.1"/>
    </source>
</evidence>
<sequence length="143" mass="14898">MVAIPLLTILSLATIQAQASVLPAAPRDNNNAPAAMANICNPGEVGVGTEEMCDISGGCGGTFANIVSHDCSHTWGMSNGDEVCANDYSRGWRVSCSGGSPTEVTEGNGRRYGNCYKPSRTFCGFGAGISTIYINVKVCCRPL</sequence>
<feature type="chain" id="PRO_5041450800" evidence="1">
    <location>
        <begin position="20"/>
        <end position="143"/>
    </location>
</feature>
<evidence type="ECO:0000313" key="3">
    <source>
        <dbReference type="Proteomes" id="UP001174997"/>
    </source>
</evidence>
<name>A0AA39ZI86_9PEZI</name>
<comment type="caution">
    <text evidence="2">The sequence shown here is derived from an EMBL/GenBank/DDBJ whole genome shotgun (WGS) entry which is preliminary data.</text>
</comment>
<dbReference type="AlphaFoldDB" id="A0AA39ZI86"/>
<gene>
    <name evidence="2" type="ORF">QBC41DRAFT_300477</name>
</gene>
<organism evidence="2 3">
    <name type="scientific">Cercophora samala</name>
    <dbReference type="NCBI Taxonomy" id="330535"/>
    <lineage>
        <taxon>Eukaryota</taxon>
        <taxon>Fungi</taxon>
        <taxon>Dikarya</taxon>
        <taxon>Ascomycota</taxon>
        <taxon>Pezizomycotina</taxon>
        <taxon>Sordariomycetes</taxon>
        <taxon>Sordariomycetidae</taxon>
        <taxon>Sordariales</taxon>
        <taxon>Lasiosphaeriaceae</taxon>
        <taxon>Cercophora</taxon>
    </lineage>
</organism>
<accession>A0AA39ZI86</accession>